<dbReference type="EMBL" id="JAGKQM010000013">
    <property type="protein sequence ID" value="KAH0894802.1"/>
    <property type="molecule type" value="Genomic_DNA"/>
</dbReference>
<dbReference type="SUPFAM" id="SSF55961">
    <property type="entry name" value="Bet v1-like"/>
    <property type="match status" value="1"/>
</dbReference>
<feature type="domain" description="START" evidence="1">
    <location>
        <begin position="1"/>
        <end position="142"/>
    </location>
</feature>
<dbReference type="PROSITE" id="PS50848">
    <property type="entry name" value="START"/>
    <property type="match status" value="1"/>
</dbReference>
<dbReference type="Proteomes" id="UP000824890">
    <property type="component" value="Unassembled WGS sequence"/>
</dbReference>
<dbReference type="InterPro" id="IPR042160">
    <property type="entry name" value="HD-Zip_IV"/>
</dbReference>
<dbReference type="PANTHER" id="PTHR45654:SF75">
    <property type="entry name" value="HOMEOBOX-LEUCINE ZIPPER PROTEIN HDG7"/>
    <property type="match status" value="1"/>
</dbReference>
<proteinExistence type="predicted"/>
<dbReference type="Pfam" id="PF01852">
    <property type="entry name" value="START"/>
    <property type="match status" value="1"/>
</dbReference>
<comment type="caution">
    <text evidence="2">The sequence shown here is derived from an EMBL/GenBank/DDBJ whole genome shotgun (WGS) entry which is preliminary data.</text>
</comment>
<evidence type="ECO:0000313" key="3">
    <source>
        <dbReference type="Proteomes" id="UP000824890"/>
    </source>
</evidence>
<name>A0ABQ8ARE9_BRANA</name>
<reference evidence="2 3" key="1">
    <citation type="submission" date="2021-05" db="EMBL/GenBank/DDBJ databases">
        <title>Genome Assembly of Synthetic Allotetraploid Brassica napus Reveals Homoeologous Exchanges between Subgenomes.</title>
        <authorList>
            <person name="Davis J.T."/>
        </authorList>
    </citation>
    <scope>NUCLEOTIDE SEQUENCE [LARGE SCALE GENOMIC DNA]</scope>
    <source>
        <strain evidence="3">cv. Da-Ae</strain>
        <tissue evidence="2">Seedling</tissue>
    </source>
</reference>
<sequence length="142" mass="15481">MIKPEGDCGVGFVVLTGTTEGFAKVLLLLGFLQNRWAEMFECIVAAASTVEVISNGSGGSRNGSLQLMQAEFQVMSPLFPIRQVKFLRYCKQHGDGLWAVVDISYDVNRESQDLKSYGGLKRLPSGCIIQDIGNDGCSKVTR</sequence>
<dbReference type="InterPro" id="IPR002913">
    <property type="entry name" value="START_lipid-bd_dom"/>
</dbReference>
<protein>
    <recommendedName>
        <fullName evidence="1">START domain-containing protein</fullName>
    </recommendedName>
</protein>
<evidence type="ECO:0000313" key="2">
    <source>
        <dbReference type="EMBL" id="KAH0894802.1"/>
    </source>
</evidence>
<organism evidence="2 3">
    <name type="scientific">Brassica napus</name>
    <name type="common">Rape</name>
    <dbReference type="NCBI Taxonomy" id="3708"/>
    <lineage>
        <taxon>Eukaryota</taxon>
        <taxon>Viridiplantae</taxon>
        <taxon>Streptophyta</taxon>
        <taxon>Embryophyta</taxon>
        <taxon>Tracheophyta</taxon>
        <taxon>Spermatophyta</taxon>
        <taxon>Magnoliopsida</taxon>
        <taxon>eudicotyledons</taxon>
        <taxon>Gunneridae</taxon>
        <taxon>Pentapetalae</taxon>
        <taxon>rosids</taxon>
        <taxon>malvids</taxon>
        <taxon>Brassicales</taxon>
        <taxon>Brassicaceae</taxon>
        <taxon>Brassiceae</taxon>
        <taxon>Brassica</taxon>
    </lineage>
</organism>
<evidence type="ECO:0000259" key="1">
    <source>
        <dbReference type="PROSITE" id="PS50848"/>
    </source>
</evidence>
<keyword evidence="3" id="KW-1185">Reference proteome</keyword>
<gene>
    <name evidence="2" type="ORF">HID58_057231</name>
</gene>
<accession>A0ABQ8ARE9</accession>
<dbReference type="PANTHER" id="PTHR45654">
    <property type="entry name" value="HOMEOBOX-LEUCINE ZIPPER PROTEIN MERISTEM L1"/>
    <property type="match status" value="1"/>
</dbReference>